<gene>
    <name evidence="2" type="ORF">T265_02899</name>
</gene>
<dbReference type="KEGG" id="ovi:T265_02899"/>
<dbReference type="CTD" id="20317087"/>
<protein>
    <submittedName>
        <fullName evidence="2">Uncharacterized protein</fullName>
    </submittedName>
</protein>
<name>A0A075AHZ7_OPIVI</name>
<dbReference type="RefSeq" id="XP_009165516.1">
    <property type="nucleotide sequence ID" value="XM_009167252.1"/>
</dbReference>
<accession>A0A075AHZ7</accession>
<sequence>MYHEHLITGREHMAQTIGITDVFHFTKAYEVNDSTDRQEQNQPGKLGQKPRSCVSIRESVNPSKRIATQNELIQPDLP</sequence>
<feature type="region of interest" description="Disordered" evidence="1">
    <location>
        <begin position="33"/>
        <end position="78"/>
    </location>
</feature>
<evidence type="ECO:0000256" key="1">
    <source>
        <dbReference type="SAM" id="MobiDB-lite"/>
    </source>
</evidence>
<dbReference type="EMBL" id="KL596656">
    <property type="protein sequence ID" value="KER30754.1"/>
    <property type="molecule type" value="Genomic_DNA"/>
</dbReference>
<organism evidence="2 3">
    <name type="scientific">Opisthorchis viverrini</name>
    <name type="common">Southeast Asian liver fluke</name>
    <dbReference type="NCBI Taxonomy" id="6198"/>
    <lineage>
        <taxon>Eukaryota</taxon>
        <taxon>Metazoa</taxon>
        <taxon>Spiralia</taxon>
        <taxon>Lophotrochozoa</taxon>
        <taxon>Platyhelminthes</taxon>
        <taxon>Trematoda</taxon>
        <taxon>Digenea</taxon>
        <taxon>Opisthorchiida</taxon>
        <taxon>Opisthorchiata</taxon>
        <taxon>Opisthorchiidae</taxon>
        <taxon>Opisthorchis</taxon>
    </lineage>
</organism>
<dbReference type="AlphaFoldDB" id="A0A075AHZ7"/>
<dbReference type="GeneID" id="20317087"/>
<feature type="compositionally biased region" description="Polar residues" evidence="1">
    <location>
        <begin position="58"/>
        <end position="72"/>
    </location>
</feature>
<dbReference type="Proteomes" id="UP000054324">
    <property type="component" value="Unassembled WGS sequence"/>
</dbReference>
<evidence type="ECO:0000313" key="2">
    <source>
        <dbReference type="EMBL" id="KER30754.1"/>
    </source>
</evidence>
<evidence type="ECO:0000313" key="3">
    <source>
        <dbReference type="Proteomes" id="UP000054324"/>
    </source>
</evidence>
<reference evidence="2 3" key="1">
    <citation type="submission" date="2013-11" db="EMBL/GenBank/DDBJ databases">
        <title>Opisthorchis viverrini - life in the bile duct.</title>
        <authorList>
            <person name="Young N.D."/>
            <person name="Nagarajan N."/>
            <person name="Lin S.J."/>
            <person name="Korhonen P.K."/>
            <person name="Jex A.R."/>
            <person name="Hall R.S."/>
            <person name="Safavi-Hemami H."/>
            <person name="Kaewkong W."/>
            <person name="Bertrand D."/>
            <person name="Gao S."/>
            <person name="Seet Q."/>
            <person name="Wongkham S."/>
            <person name="Teh B.T."/>
            <person name="Wongkham C."/>
            <person name="Intapan P.M."/>
            <person name="Maleewong W."/>
            <person name="Yang X."/>
            <person name="Hu M."/>
            <person name="Wang Z."/>
            <person name="Hofmann A."/>
            <person name="Sternberg P.W."/>
            <person name="Tan P."/>
            <person name="Wang J."/>
            <person name="Gasser R.B."/>
        </authorList>
    </citation>
    <scope>NUCLEOTIDE SEQUENCE [LARGE SCALE GENOMIC DNA]</scope>
</reference>
<keyword evidence="3" id="KW-1185">Reference proteome</keyword>
<proteinExistence type="predicted"/>